<protein>
    <recommendedName>
        <fullName evidence="1">Glycosyltransferase 2-like domain-containing protein</fullName>
    </recommendedName>
</protein>
<dbReference type="GO" id="GO:0016758">
    <property type="term" value="F:hexosyltransferase activity"/>
    <property type="evidence" value="ECO:0007669"/>
    <property type="project" value="UniProtKB-ARBA"/>
</dbReference>
<comment type="caution">
    <text evidence="2">The sequence shown here is derived from an EMBL/GenBank/DDBJ whole genome shotgun (WGS) entry which is preliminary data.</text>
</comment>
<evidence type="ECO:0000313" key="2">
    <source>
        <dbReference type="EMBL" id="GGA79445.1"/>
    </source>
</evidence>
<dbReference type="Proteomes" id="UP000619743">
    <property type="component" value="Unassembled WGS sequence"/>
</dbReference>
<name>A0A8J2U5P8_9GAMM</name>
<accession>A0A8J2U5P8</accession>
<dbReference type="EMBL" id="BMDX01000010">
    <property type="protein sequence ID" value="GGA79445.1"/>
    <property type="molecule type" value="Genomic_DNA"/>
</dbReference>
<dbReference type="AlphaFoldDB" id="A0A8J2U5P8"/>
<keyword evidence="3" id="KW-1185">Reference proteome</keyword>
<dbReference type="InterPro" id="IPR001173">
    <property type="entry name" value="Glyco_trans_2-like"/>
</dbReference>
<organism evidence="2 3">
    <name type="scientific">Neiella marina</name>
    <dbReference type="NCBI Taxonomy" id="508461"/>
    <lineage>
        <taxon>Bacteria</taxon>
        <taxon>Pseudomonadati</taxon>
        <taxon>Pseudomonadota</taxon>
        <taxon>Gammaproteobacteria</taxon>
        <taxon>Alteromonadales</taxon>
        <taxon>Echinimonadaceae</taxon>
        <taxon>Neiella</taxon>
    </lineage>
</organism>
<dbReference type="RefSeq" id="WP_087505845.1">
    <property type="nucleotide sequence ID" value="NZ_BMDX01000010.1"/>
</dbReference>
<sequence length="299" mass="33711">MSKPVYGIVMIQTPDLISIITPAFNAEPYIARAVRSVIAQTHHNWELLLISDDQTNYQTVLSQQGISDPRIRFLSTNAYGAGVNHARSLALKHAEGEWIATLDADDSFMPKRLKKLLPLAQRFGMAADNVSVVDHRSDELLRTLFAADGGIHWLNANDYCQTDVPMTFLFRRSLITLPWQSDIELGEDTLFHLRLMEQLEHDVPVLSQSLHRYYVREDSICHSKDASERAERGYSHSLSRLADDGLGFAQPAFRDLVADMLTRKRSTNLQFKQAQSDGFSGSFQQFVATQHDAAVASQY</sequence>
<proteinExistence type="predicted"/>
<dbReference type="PANTHER" id="PTHR22916:SF3">
    <property type="entry name" value="UDP-GLCNAC:BETAGAL BETA-1,3-N-ACETYLGLUCOSAMINYLTRANSFERASE-LIKE PROTEIN 1"/>
    <property type="match status" value="1"/>
</dbReference>
<evidence type="ECO:0000259" key="1">
    <source>
        <dbReference type="Pfam" id="PF00535"/>
    </source>
</evidence>
<dbReference type="Gene3D" id="3.90.550.10">
    <property type="entry name" value="Spore Coat Polysaccharide Biosynthesis Protein SpsA, Chain A"/>
    <property type="match status" value="1"/>
</dbReference>
<dbReference type="InterPro" id="IPR029044">
    <property type="entry name" value="Nucleotide-diphossugar_trans"/>
</dbReference>
<dbReference type="OrthoDB" id="9801954at2"/>
<dbReference type="Pfam" id="PF00535">
    <property type="entry name" value="Glycos_transf_2"/>
    <property type="match status" value="1"/>
</dbReference>
<gene>
    <name evidence="2" type="ORF">GCM10011369_21750</name>
</gene>
<evidence type="ECO:0000313" key="3">
    <source>
        <dbReference type="Proteomes" id="UP000619743"/>
    </source>
</evidence>
<dbReference type="PANTHER" id="PTHR22916">
    <property type="entry name" value="GLYCOSYLTRANSFERASE"/>
    <property type="match status" value="1"/>
</dbReference>
<reference evidence="3" key="1">
    <citation type="journal article" date="2019" name="Int. J. Syst. Evol. Microbiol.">
        <title>The Global Catalogue of Microorganisms (GCM) 10K type strain sequencing project: providing services to taxonomists for standard genome sequencing and annotation.</title>
        <authorList>
            <consortium name="The Broad Institute Genomics Platform"/>
            <consortium name="The Broad Institute Genome Sequencing Center for Infectious Disease"/>
            <person name="Wu L."/>
            <person name="Ma J."/>
        </authorList>
    </citation>
    <scope>NUCLEOTIDE SEQUENCE [LARGE SCALE GENOMIC DNA]</scope>
    <source>
        <strain evidence="3">CGMCC 1.10130</strain>
    </source>
</reference>
<dbReference type="CDD" id="cd00761">
    <property type="entry name" value="Glyco_tranf_GTA_type"/>
    <property type="match status" value="1"/>
</dbReference>
<feature type="domain" description="Glycosyltransferase 2-like" evidence="1">
    <location>
        <begin position="18"/>
        <end position="140"/>
    </location>
</feature>
<dbReference type="SUPFAM" id="SSF53448">
    <property type="entry name" value="Nucleotide-diphospho-sugar transferases"/>
    <property type="match status" value="1"/>
</dbReference>